<sequence length="111" mass="12062">MALSFKLLALFFVFGAQAADIAGIWKHADKPAWLNVDLQSSVITVQKHNDVPAAEGLTIIKDLSAAPPIWYGKMYAAEQGGYIPVTLQLKDKQTLIVVAADATEILKLTRP</sequence>
<feature type="chain" id="PRO_5045925967" description="Nickel/cobalt transporter regulator" evidence="1">
    <location>
        <begin position="19"/>
        <end position="111"/>
    </location>
</feature>
<evidence type="ECO:0008006" key="4">
    <source>
        <dbReference type="Google" id="ProtNLM"/>
    </source>
</evidence>
<comment type="caution">
    <text evidence="2">The sequence shown here is derived from an EMBL/GenBank/DDBJ whole genome shotgun (WGS) entry which is preliminary data.</text>
</comment>
<keyword evidence="3" id="KW-1185">Reference proteome</keyword>
<evidence type="ECO:0000313" key="3">
    <source>
        <dbReference type="Proteomes" id="UP001375382"/>
    </source>
</evidence>
<organism evidence="2 3">
    <name type="scientific">Rheinheimera muenzenbergensis</name>
    <dbReference type="NCBI Taxonomy" id="1193628"/>
    <lineage>
        <taxon>Bacteria</taxon>
        <taxon>Pseudomonadati</taxon>
        <taxon>Pseudomonadota</taxon>
        <taxon>Gammaproteobacteria</taxon>
        <taxon>Chromatiales</taxon>
        <taxon>Chromatiaceae</taxon>
        <taxon>Rheinheimera</taxon>
    </lineage>
</organism>
<keyword evidence="1" id="KW-0732">Signal</keyword>
<name>A0ABU8C7A8_9GAMM</name>
<proteinExistence type="predicted"/>
<feature type="signal peptide" evidence="1">
    <location>
        <begin position="1"/>
        <end position="18"/>
    </location>
</feature>
<gene>
    <name evidence="2" type="ORF">MN202_10760</name>
</gene>
<dbReference type="EMBL" id="JALAAR010000008">
    <property type="protein sequence ID" value="MEH8017717.1"/>
    <property type="molecule type" value="Genomic_DNA"/>
</dbReference>
<reference evidence="2 3" key="1">
    <citation type="journal article" date="2023" name="Ecotoxicol. Environ. Saf.">
        <title>Mercury remediation potential of mercury-resistant strain Rheinheimera metallidurans sp. nov. isolated from a municipal waste dumping site.</title>
        <authorList>
            <person name="Yadav V."/>
            <person name="Manjhi A."/>
            <person name="Vadakedath N."/>
        </authorList>
    </citation>
    <scope>NUCLEOTIDE SEQUENCE [LARGE SCALE GENOMIC DNA]</scope>
    <source>
        <strain evidence="2 3">E-49</strain>
    </source>
</reference>
<dbReference type="RefSeq" id="WP_335736129.1">
    <property type="nucleotide sequence ID" value="NZ_JALAAR010000008.1"/>
</dbReference>
<evidence type="ECO:0000256" key="1">
    <source>
        <dbReference type="SAM" id="SignalP"/>
    </source>
</evidence>
<protein>
    <recommendedName>
        <fullName evidence="4">Nickel/cobalt transporter regulator</fullName>
    </recommendedName>
</protein>
<evidence type="ECO:0000313" key="2">
    <source>
        <dbReference type="EMBL" id="MEH8017717.1"/>
    </source>
</evidence>
<accession>A0ABU8C7A8</accession>
<dbReference type="Proteomes" id="UP001375382">
    <property type="component" value="Unassembled WGS sequence"/>
</dbReference>